<feature type="domain" description="Myb-like" evidence="2">
    <location>
        <begin position="1546"/>
        <end position="1602"/>
    </location>
</feature>
<feature type="compositionally biased region" description="Basic and acidic residues" evidence="1">
    <location>
        <begin position="944"/>
        <end position="986"/>
    </location>
</feature>
<keyword evidence="6" id="KW-1185">Reference proteome</keyword>
<reference evidence="5" key="1">
    <citation type="submission" date="2014-03" db="EMBL/GenBank/DDBJ databases">
        <authorList>
            <person name="Casaregola S."/>
        </authorList>
    </citation>
    <scope>NUCLEOTIDE SEQUENCE [LARGE SCALE GENOMIC DNA]</scope>
    <source>
        <strain evidence="5">CLIB 918</strain>
    </source>
</reference>
<feature type="compositionally biased region" description="Basic and acidic residues" evidence="1">
    <location>
        <begin position="387"/>
        <end position="398"/>
    </location>
</feature>
<dbReference type="GO" id="GO:0006357">
    <property type="term" value="P:regulation of transcription by RNA polymerase II"/>
    <property type="evidence" value="ECO:0007669"/>
    <property type="project" value="TreeGrafter"/>
</dbReference>
<feature type="compositionally biased region" description="Basic and acidic residues" evidence="1">
    <location>
        <begin position="18"/>
        <end position="65"/>
    </location>
</feature>
<feature type="region of interest" description="Disordered" evidence="1">
    <location>
        <begin position="1690"/>
        <end position="1796"/>
    </location>
</feature>
<evidence type="ECO:0000259" key="3">
    <source>
        <dbReference type="PROSITE" id="PS51293"/>
    </source>
</evidence>
<dbReference type="InterPro" id="IPR001005">
    <property type="entry name" value="SANT/Myb"/>
</dbReference>
<dbReference type="PANTHER" id="PTHR13992">
    <property type="entry name" value="NUCLEAR RECEPTOR CO-REPRESSOR RELATED NCOR"/>
    <property type="match status" value="1"/>
</dbReference>
<feature type="domain" description="HTH myb-type" evidence="4">
    <location>
        <begin position="1546"/>
        <end position="1600"/>
    </location>
</feature>
<feature type="compositionally biased region" description="Polar residues" evidence="1">
    <location>
        <begin position="2054"/>
        <end position="2075"/>
    </location>
</feature>
<evidence type="ECO:0000259" key="2">
    <source>
        <dbReference type="PROSITE" id="PS50090"/>
    </source>
</evidence>
<gene>
    <name evidence="5" type="ORF">BN980_GECA23s00516g</name>
</gene>
<feature type="compositionally biased region" description="Polar residues" evidence="1">
    <location>
        <begin position="2113"/>
        <end position="2124"/>
    </location>
</feature>
<feature type="compositionally biased region" description="Polar residues" evidence="1">
    <location>
        <begin position="1777"/>
        <end position="1786"/>
    </location>
</feature>
<dbReference type="Pfam" id="PF00249">
    <property type="entry name" value="Myb_DNA-binding"/>
    <property type="match status" value="2"/>
</dbReference>
<feature type="compositionally biased region" description="Basic and acidic residues" evidence="1">
    <location>
        <begin position="228"/>
        <end position="282"/>
    </location>
</feature>
<feature type="compositionally biased region" description="Basic and acidic residues" evidence="1">
    <location>
        <begin position="1107"/>
        <end position="1123"/>
    </location>
</feature>
<dbReference type="InterPro" id="IPR051571">
    <property type="entry name" value="N-CoR_corepressor"/>
</dbReference>
<feature type="compositionally biased region" description="Basic and acidic residues" evidence="1">
    <location>
        <begin position="551"/>
        <end position="560"/>
    </location>
</feature>
<dbReference type="Gene3D" id="1.10.10.60">
    <property type="entry name" value="Homeodomain-like"/>
    <property type="match status" value="1"/>
</dbReference>
<feature type="compositionally biased region" description="Polar residues" evidence="1">
    <location>
        <begin position="1738"/>
        <end position="1769"/>
    </location>
</feature>
<dbReference type="Gene3D" id="1.20.58.1880">
    <property type="match status" value="1"/>
</dbReference>
<dbReference type="SMART" id="SM00717">
    <property type="entry name" value="SANT"/>
    <property type="match status" value="2"/>
</dbReference>
<dbReference type="PROSITE" id="PS50090">
    <property type="entry name" value="MYB_LIKE"/>
    <property type="match status" value="1"/>
</dbReference>
<organism evidence="5 6">
    <name type="scientific">Geotrichum candidum</name>
    <name type="common">Oospora lactis</name>
    <name type="synonym">Dipodascus geotrichum</name>
    <dbReference type="NCBI Taxonomy" id="1173061"/>
    <lineage>
        <taxon>Eukaryota</taxon>
        <taxon>Fungi</taxon>
        <taxon>Dikarya</taxon>
        <taxon>Ascomycota</taxon>
        <taxon>Saccharomycotina</taxon>
        <taxon>Dipodascomycetes</taxon>
        <taxon>Dipodascales</taxon>
        <taxon>Dipodascaceae</taxon>
        <taxon>Geotrichum</taxon>
    </lineage>
</organism>
<feature type="compositionally biased region" description="Polar residues" evidence="1">
    <location>
        <begin position="1634"/>
        <end position="1658"/>
    </location>
</feature>
<feature type="compositionally biased region" description="Polar residues" evidence="1">
    <location>
        <begin position="910"/>
        <end position="939"/>
    </location>
</feature>
<feature type="compositionally biased region" description="Polar residues" evidence="1">
    <location>
        <begin position="2024"/>
        <end position="2037"/>
    </location>
</feature>
<feature type="compositionally biased region" description="Polar residues" evidence="1">
    <location>
        <begin position="873"/>
        <end position="885"/>
    </location>
</feature>
<feature type="compositionally biased region" description="Low complexity" evidence="1">
    <location>
        <begin position="2039"/>
        <end position="2051"/>
    </location>
</feature>
<feature type="compositionally biased region" description="Basic and acidic residues" evidence="1">
    <location>
        <begin position="886"/>
        <end position="900"/>
    </location>
</feature>
<dbReference type="InterPro" id="IPR009057">
    <property type="entry name" value="Homeodomain-like_sf"/>
</dbReference>
<feature type="compositionally biased region" description="Low complexity" evidence="1">
    <location>
        <begin position="1942"/>
        <end position="1961"/>
    </location>
</feature>
<feature type="compositionally biased region" description="Basic and acidic residues" evidence="1">
    <location>
        <begin position="851"/>
        <end position="861"/>
    </location>
</feature>
<feature type="compositionally biased region" description="Low complexity" evidence="1">
    <location>
        <begin position="1690"/>
        <end position="1703"/>
    </location>
</feature>
<evidence type="ECO:0000313" key="5">
    <source>
        <dbReference type="EMBL" id="CDO57587.1"/>
    </source>
</evidence>
<feature type="compositionally biased region" description="Basic and acidic residues" evidence="1">
    <location>
        <begin position="289"/>
        <end position="313"/>
    </location>
</feature>
<feature type="compositionally biased region" description="Low complexity" evidence="1">
    <location>
        <begin position="130"/>
        <end position="146"/>
    </location>
</feature>
<feature type="compositionally biased region" description="Low complexity" evidence="1">
    <location>
        <begin position="1919"/>
        <end position="1930"/>
    </location>
</feature>
<feature type="compositionally biased region" description="Polar residues" evidence="1">
    <location>
        <begin position="399"/>
        <end position="413"/>
    </location>
</feature>
<feature type="compositionally biased region" description="Polar residues" evidence="1">
    <location>
        <begin position="337"/>
        <end position="361"/>
    </location>
</feature>
<feature type="compositionally biased region" description="Low complexity" evidence="1">
    <location>
        <begin position="441"/>
        <end position="465"/>
    </location>
</feature>
<protein>
    <submittedName>
        <fullName evidence="5">Similar to Saccharomyces cerevisiae YCR033W SNT1 Subunit of the Set3C deacetylase complex that interacts directly with the Set3C subunit, Sif2p</fullName>
    </submittedName>
</protein>
<feature type="compositionally biased region" description="Polar residues" evidence="1">
    <location>
        <begin position="2134"/>
        <end position="2165"/>
    </location>
</feature>
<feature type="compositionally biased region" description="Polar residues" evidence="1">
    <location>
        <begin position="1532"/>
        <end position="1545"/>
    </location>
</feature>
<feature type="compositionally biased region" description="Basic and acidic residues" evidence="1">
    <location>
        <begin position="750"/>
        <end position="760"/>
    </location>
</feature>
<feature type="compositionally biased region" description="Polar residues" evidence="1">
    <location>
        <begin position="815"/>
        <end position="835"/>
    </location>
</feature>
<dbReference type="OrthoDB" id="10258692at2759"/>
<feature type="compositionally biased region" description="Pro residues" evidence="1">
    <location>
        <begin position="77"/>
        <end position="91"/>
    </location>
</feature>
<feature type="compositionally biased region" description="Polar residues" evidence="1">
    <location>
        <begin position="787"/>
        <end position="797"/>
    </location>
</feature>
<feature type="compositionally biased region" description="Low complexity" evidence="1">
    <location>
        <begin position="661"/>
        <end position="685"/>
    </location>
</feature>
<accession>A0A0J9XJE6</accession>
<feature type="compositionally biased region" description="Polar residues" evidence="1">
    <location>
        <begin position="213"/>
        <end position="227"/>
    </location>
</feature>
<dbReference type="PROSITE" id="PS51293">
    <property type="entry name" value="SANT"/>
    <property type="match status" value="1"/>
</dbReference>
<sequence>MPPPPTNHFPPASNYPNSRERRSDDKIKDREIREREAAAAEYKRKRNYSDFRRDPSPSYSSRRDYAYSSRPSSANDYPPPLSRNGPPPPLPANSGSRYSSDSYPNRYSDRSFHPPFPSERTGSRQDYALSTPNSNANSPTTSSNKTWQHTRSQRSISSSSFEEYHPPKSTSSGPPLNFSDRHLDSGYYNRRSGREFDSRRRPLPDDRRKLPPSSLSSEAGGSYNMRTHWSDRDRLWEMDRERELRDKRDGRHSRYDRDRPGAPRDPYLKDSRYDLYSKDRSSDYPPPPKRREYGVPSSTEREKYRSSRDEHDIASTSTVVKPTDSRAGLSSEHPTHSKSLSGRSSEHSPSNSVSFDRNAPSSRKELTSRSQPGSDDLFPHLLGENGEPAKKREPETKRQVNQPPASQTPVSSKQAEKPRPKTPSARSSASTSPALSTQRTSSLPGSLESTASSSLSSTLSSSNTTAVEPCRSKSTPSSSSKPNLHEVLKNSIAKPVPIKSEKSAASTSSADTLIGVSDSKPKLQSDIFSHPKAHINHKPELPELSPINTSRTKEVAEKKTNVSQSSPSAIRNGSMTDTNRKQDNKEKPKHISSENLNNANDLKPVLAEKEGKTKTPQSISSKVSPTLSETAQVKSTTIPDATSETKISKKAQPASTVSTGLATKASTPSSASKSKSISKPLSKSAESIGEVPVPKSPSTISKASKEAPKNELKIDPKNRRKPVAESGTITGSKLKSIDRKGPELNADTSAKSKVESKTETAVRLNLQSKTEVTIKSTPESTAEHTPGSKTLDTNKPTPRSESESDIAAKPKVSSKPLNISSSKVESTTEITSKSSPEVEADTSGKAKNYMKIREDSKDEPKVGLTFKSKLETGFQSKHQLNSKSESQTKSESRLELKSGSKPEPTPASKPESTPMSKPESTPVSKPESTPVSKPESTPVSKPGSKPEPKPESKSESRPESKLESKSESKPESKSEPKPESKPEPKPESSSGPSVELNIETGSKPVDTPLREPKSAVKGIITDSSLEGLKKDAKVDATETAFQIVNSADKQQASPTSVSNQLNHIVSEVATKDKVHNNLDVTKTAKDAKPEPTFLNAQLVKSGNKSLTETESKLANANDEKDVTSHGNVQVTDTPELSEKDRELLRRTATIPPLEKLPLKTVKDEEDLPLAFPLNKLEQGIHDIQQLSESELHANMKYIPAKPIKSLEEYPFYLQNQKTNDFKVCKVLFNQISKHKKQLHEDSLVYQQRFKKLKTSWLRYCKASENSHNLTFFNQDNDALLADSNGSGSSRRSRNHGDSVRSEAEYMEILANLERESARDPSVRAKLTSAVVPSLIFDPIERDEIRYIDTNNFVADKSIPYKRLMSDNVDNFTPEEHEAFCEAYVLSPKQFGKISKVMGGRRSFNDCVLHYYQTKKQVDYKSLLLNRNRRTTRKGRKKAQKEKEKAIARNAAELALATEEPKQEVSSEPAVKIEVNGTVPVVSAKAADDSEKKRQAPDVDSPAESTRKRVKKTRGAVAKALKEKKKAEESETNDTNSPLPETSDAPSSSQQKSYWSVSENNLFQQLLLSYGSNWAKIAKHFKTKSYVMVKNHCSKNQEWIKLAAETDEKIAKGIPVPAPPDTIDLDVRKRKPHGDSSQSRGNSAVSTPVQRPVTPSNLNDDLRLNTLPVQQPSSAEAALRNALDKRYINRTSSPSTYQQPQTQSVHSRTQSQSQLFQHNQPQPQHIQEQAVPFAPSRPAHSSIQSLLQTSDESNYSKPLSIASLSGNSRTLPVPPALSRSSSPQNQIKPLPKLTEHQPSAMLTQGYNMENKTSFSYNGITATASNISSLPSARPMESITRPGYYLPGQNLPAGANSGYYLPQQQEKEQANKKQENQVSYYSQTYDPISGEIKGGLSHQRTASSGSRGMALSNITDMPARSYNSSTVSTNTSPYAPLPSTYSAPKSRPNSLSSLLNPVSSNESRPASASLTPVQPAATPISQPGRTGWYDAARESITPAAPPVASSFTQNSKGQVLLPSLTGITPNASRPFSTMFSDQTRGAGSSSAESSAASTLVGKSSSVLGSPYNPEQPSNRSGYLSLPSLSGHPNFGSSSTGPSILNTVSSTPSSVYPSSITGQQPTFNSYNHMRAPDQAVDQVTQHSSFFSNTRSTLPLSNPGQPAASTNPPYGSYDYMSKESNERGLPPPSSLNSHQRR</sequence>
<dbReference type="STRING" id="1173061.A0A0J9XJE6"/>
<feature type="compositionally biased region" description="Polar residues" evidence="1">
    <location>
        <begin position="2088"/>
        <end position="2099"/>
    </location>
</feature>
<feature type="region of interest" description="Disordered" evidence="1">
    <location>
        <begin position="1483"/>
        <end position="1551"/>
    </location>
</feature>
<feature type="compositionally biased region" description="Low complexity" evidence="1">
    <location>
        <begin position="422"/>
        <end position="433"/>
    </location>
</feature>
<dbReference type="InterPro" id="IPR017884">
    <property type="entry name" value="SANT_dom"/>
</dbReference>
<dbReference type="InterPro" id="IPR017930">
    <property type="entry name" value="Myb_dom"/>
</dbReference>
<comment type="caution">
    <text evidence="5">The sequence shown here is derived from an EMBL/GenBank/DDBJ whole genome shotgun (WGS) entry which is preliminary data.</text>
</comment>
<dbReference type="CDD" id="cd00167">
    <property type="entry name" value="SANT"/>
    <property type="match status" value="2"/>
</dbReference>
<feature type="compositionally biased region" description="Polar residues" evidence="1">
    <location>
        <begin position="561"/>
        <end position="577"/>
    </location>
</feature>
<feature type="region of interest" description="Disordered" evidence="1">
    <location>
        <begin position="2024"/>
        <end position="2193"/>
    </location>
</feature>
<feature type="compositionally biased region" description="Polar residues" evidence="1">
    <location>
        <begin position="1704"/>
        <end position="1726"/>
    </location>
</feature>
<feature type="compositionally biased region" description="Low complexity" evidence="1">
    <location>
        <begin position="2100"/>
        <end position="2112"/>
    </location>
</feature>
<dbReference type="PANTHER" id="PTHR13992:SF39">
    <property type="entry name" value="SMRTER, ISOFORM G"/>
    <property type="match status" value="1"/>
</dbReference>
<dbReference type="Proteomes" id="UP000242525">
    <property type="component" value="Unassembled WGS sequence"/>
</dbReference>
<proteinExistence type="predicted"/>
<dbReference type="SUPFAM" id="SSF46689">
    <property type="entry name" value="Homeodomain-like"/>
    <property type="match status" value="2"/>
</dbReference>
<feature type="compositionally biased region" description="Low complexity" evidence="1">
    <location>
        <begin position="472"/>
        <end position="482"/>
    </location>
</feature>
<feature type="compositionally biased region" description="Polar residues" evidence="1">
    <location>
        <begin position="614"/>
        <end position="645"/>
    </location>
</feature>
<feature type="compositionally biased region" description="Basic and acidic residues" evidence="1">
    <location>
        <begin position="703"/>
        <end position="717"/>
    </location>
</feature>
<feature type="domain" description="SANT" evidence="3">
    <location>
        <begin position="1366"/>
        <end position="1418"/>
    </location>
</feature>
<feature type="region of interest" description="Disordered" evidence="1">
    <location>
        <begin position="1610"/>
        <end position="1676"/>
    </location>
</feature>
<evidence type="ECO:0000313" key="6">
    <source>
        <dbReference type="Proteomes" id="UP000242525"/>
    </source>
</evidence>
<feature type="region of interest" description="Disordered" evidence="1">
    <location>
        <begin position="1889"/>
        <end position="1985"/>
    </location>
</feature>
<feature type="compositionally biased region" description="Basic and acidic residues" evidence="1">
    <location>
        <begin position="798"/>
        <end position="808"/>
    </location>
</feature>
<dbReference type="GO" id="GO:0034967">
    <property type="term" value="C:Set3 complex"/>
    <property type="evidence" value="ECO:0007669"/>
    <property type="project" value="TreeGrafter"/>
</dbReference>
<feature type="region of interest" description="Disordered" evidence="1">
    <location>
        <begin position="1"/>
        <end position="1015"/>
    </location>
</feature>
<feature type="compositionally biased region" description="Basic and acidic residues" evidence="1">
    <location>
        <begin position="1485"/>
        <end position="1496"/>
    </location>
</feature>
<feature type="region of interest" description="Disordered" evidence="1">
    <location>
        <begin position="1105"/>
        <end position="1127"/>
    </location>
</feature>
<dbReference type="PROSITE" id="PS51294">
    <property type="entry name" value="HTH_MYB"/>
    <property type="match status" value="1"/>
</dbReference>
<feature type="compositionally biased region" description="Polar residues" evidence="1">
    <location>
        <begin position="765"/>
        <end position="780"/>
    </location>
</feature>
<name>A0A0J9XJE6_GEOCN</name>
<dbReference type="EMBL" id="CCBN010000023">
    <property type="protein sequence ID" value="CDO57587.1"/>
    <property type="molecule type" value="Genomic_DNA"/>
</dbReference>
<feature type="compositionally biased region" description="Basic and acidic residues" evidence="1">
    <location>
        <begin position="578"/>
        <end position="592"/>
    </location>
</feature>
<evidence type="ECO:0000256" key="1">
    <source>
        <dbReference type="SAM" id="MobiDB-lite"/>
    </source>
</evidence>
<evidence type="ECO:0000259" key="4">
    <source>
        <dbReference type="PROSITE" id="PS51294"/>
    </source>
</evidence>
<feature type="compositionally biased region" description="Basic and acidic residues" evidence="1">
    <location>
        <begin position="192"/>
        <end position="209"/>
    </location>
</feature>